<dbReference type="Proteomes" id="UP001597216">
    <property type="component" value="Unassembled WGS sequence"/>
</dbReference>
<dbReference type="SUPFAM" id="SSF48295">
    <property type="entry name" value="TrpR-like"/>
    <property type="match status" value="1"/>
</dbReference>
<sequence>MSDLRHLPRPSGRWLASDKEAVVMAVRRGELALEDACARFDLSLAEFNGWAARFKRHGRRGLAVLKLQEARP</sequence>
<keyword evidence="2" id="KW-1185">Reference proteome</keyword>
<dbReference type="InterPro" id="IPR010921">
    <property type="entry name" value="Trp_repressor/repl_initiator"/>
</dbReference>
<reference evidence="2" key="1">
    <citation type="journal article" date="2019" name="Int. J. Syst. Evol. Microbiol.">
        <title>The Global Catalogue of Microorganisms (GCM) 10K type strain sequencing project: providing services to taxonomists for standard genome sequencing and annotation.</title>
        <authorList>
            <consortium name="The Broad Institute Genomics Platform"/>
            <consortium name="The Broad Institute Genome Sequencing Center for Infectious Disease"/>
            <person name="Wu L."/>
            <person name="Ma J."/>
        </authorList>
    </citation>
    <scope>NUCLEOTIDE SEQUENCE [LARGE SCALE GENOMIC DNA]</scope>
    <source>
        <strain evidence="2">CCUG 55074</strain>
    </source>
</reference>
<evidence type="ECO:0000313" key="2">
    <source>
        <dbReference type="Proteomes" id="UP001597216"/>
    </source>
</evidence>
<protein>
    <submittedName>
        <fullName evidence="1">DUF1153 domain-containing protein</fullName>
    </submittedName>
</protein>
<dbReference type="InterPro" id="IPR009534">
    <property type="entry name" value="DUF1153"/>
</dbReference>
<proteinExistence type="predicted"/>
<accession>A0ABW3SYN0</accession>
<dbReference type="EMBL" id="JBHTLQ010000006">
    <property type="protein sequence ID" value="MFD1189711.1"/>
    <property type="molecule type" value="Genomic_DNA"/>
</dbReference>
<name>A0ABW3SYN0_9CAUL</name>
<dbReference type="Pfam" id="PF06627">
    <property type="entry name" value="DUF1153"/>
    <property type="match status" value="1"/>
</dbReference>
<dbReference type="RefSeq" id="WP_377352629.1">
    <property type="nucleotide sequence ID" value="NZ_JBHTLQ010000006.1"/>
</dbReference>
<dbReference type="Gene3D" id="1.10.10.10">
    <property type="entry name" value="Winged helix-like DNA-binding domain superfamily/Winged helix DNA-binding domain"/>
    <property type="match status" value="1"/>
</dbReference>
<evidence type="ECO:0000313" key="1">
    <source>
        <dbReference type="EMBL" id="MFD1189711.1"/>
    </source>
</evidence>
<dbReference type="InterPro" id="IPR036388">
    <property type="entry name" value="WH-like_DNA-bd_sf"/>
</dbReference>
<organism evidence="1 2">
    <name type="scientific">Phenylobacterium conjunctum</name>
    <dbReference type="NCBI Taxonomy" id="1298959"/>
    <lineage>
        <taxon>Bacteria</taxon>
        <taxon>Pseudomonadati</taxon>
        <taxon>Pseudomonadota</taxon>
        <taxon>Alphaproteobacteria</taxon>
        <taxon>Caulobacterales</taxon>
        <taxon>Caulobacteraceae</taxon>
        <taxon>Phenylobacterium</taxon>
    </lineage>
</organism>
<gene>
    <name evidence="1" type="ORF">ACFQ27_03895</name>
</gene>
<comment type="caution">
    <text evidence="1">The sequence shown here is derived from an EMBL/GenBank/DDBJ whole genome shotgun (WGS) entry which is preliminary data.</text>
</comment>